<sequence length="135" mass="14578">MAPLGAAAIASEATIEEEATVVFLLAGDAGSKEGQQLLQREMARLGATAVANRNGRRPMKRRGGTEVAGGSGKEERKVATWGRRWQLDDKGRKMAEAIAPVGAIGVTRGQHQQQVMWDEDDSWAMKRRGGTEVFS</sequence>
<organism evidence="2">
    <name type="scientific">Ensete ventricosum</name>
    <name type="common">Abyssinian banana</name>
    <name type="synonym">Musa ensete</name>
    <dbReference type="NCBI Taxonomy" id="4639"/>
    <lineage>
        <taxon>Eukaryota</taxon>
        <taxon>Viridiplantae</taxon>
        <taxon>Streptophyta</taxon>
        <taxon>Embryophyta</taxon>
        <taxon>Tracheophyta</taxon>
        <taxon>Spermatophyta</taxon>
        <taxon>Magnoliopsida</taxon>
        <taxon>Liliopsida</taxon>
        <taxon>Zingiberales</taxon>
        <taxon>Musaceae</taxon>
        <taxon>Ensete</taxon>
    </lineage>
</organism>
<gene>
    <name evidence="2" type="ORF">BHM03_00034622</name>
</gene>
<evidence type="ECO:0000313" key="2">
    <source>
        <dbReference type="EMBL" id="RZR74276.1"/>
    </source>
</evidence>
<accession>A0A445MJ80</accession>
<evidence type="ECO:0000256" key="1">
    <source>
        <dbReference type="SAM" id="MobiDB-lite"/>
    </source>
</evidence>
<proteinExistence type="predicted"/>
<reference evidence="2" key="1">
    <citation type="journal article" date="2018" name="Data Brief">
        <title>Genome sequence data from 17 accessions of Ensete ventricosum, a staple food crop for millions in Ethiopia.</title>
        <authorList>
            <person name="Yemataw Z."/>
            <person name="Muzemil S."/>
            <person name="Ambachew D."/>
            <person name="Tripathi L."/>
            <person name="Tesfaye K."/>
            <person name="Chala A."/>
            <person name="Farbos A."/>
            <person name="O'Neill P."/>
            <person name="Moore K."/>
            <person name="Grant M."/>
            <person name="Studholme D.J."/>
        </authorList>
    </citation>
    <scope>NUCLEOTIDE SEQUENCE [LARGE SCALE GENOMIC DNA]</scope>
    <source>
        <tissue evidence="2">Leaf</tissue>
    </source>
</reference>
<feature type="region of interest" description="Disordered" evidence="1">
    <location>
        <begin position="53"/>
        <end position="78"/>
    </location>
</feature>
<dbReference type="EMBL" id="KV876179">
    <property type="protein sequence ID" value="RZR74276.1"/>
    <property type="molecule type" value="Genomic_DNA"/>
</dbReference>
<dbReference type="Proteomes" id="UP000290560">
    <property type="component" value="Unassembled WGS sequence"/>
</dbReference>
<dbReference type="AlphaFoldDB" id="A0A445MJ80"/>
<protein>
    <submittedName>
        <fullName evidence="2">Uncharacterized protein</fullName>
    </submittedName>
</protein>
<name>A0A445MJ80_ENSVE</name>